<dbReference type="InterPro" id="IPR020013">
    <property type="entry name" value="Flagellar_FlgE/F/G"/>
</dbReference>
<dbReference type="InterPro" id="IPR010930">
    <property type="entry name" value="Flg_bb/hook_C_dom"/>
</dbReference>
<dbReference type="PANTHER" id="PTHR30435:SF19">
    <property type="entry name" value="FLAGELLAR BASAL-BODY ROD PROTEIN FLGG"/>
    <property type="match status" value="1"/>
</dbReference>
<evidence type="ECO:0000259" key="5">
    <source>
        <dbReference type="Pfam" id="PF22692"/>
    </source>
</evidence>
<keyword evidence="2" id="KW-0975">Bacterial flagellum</keyword>
<feature type="domain" description="Flagellar basal-body/hook protein C-terminal" evidence="4">
    <location>
        <begin position="201"/>
        <end position="242"/>
    </location>
</feature>
<protein>
    <submittedName>
        <fullName evidence="6">Flagellar hook-basal body protein</fullName>
    </submittedName>
</protein>
<dbReference type="EMBL" id="DXGF01000192">
    <property type="protein sequence ID" value="HIW84824.1"/>
    <property type="molecule type" value="Genomic_DNA"/>
</dbReference>
<dbReference type="NCBIfam" id="TIGR03506">
    <property type="entry name" value="FlgEFG_subfam"/>
    <property type="match status" value="1"/>
</dbReference>
<name>A0A9D1UEG2_9FIRM</name>
<organism evidence="6 7">
    <name type="scientific">Candidatus Dorea gallistercoris</name>
    <dbReference type="NCBI Taxonomy" id="2838542"/>
    <lineage>
        <taxon>Bacteria</taxon>
        <taxon>Bacillati</taxon>
        <taxon>Bacillota</taxon>
        <taxon>Clostridia</taxon>
        <taxon>Lachnospirales</taxon>
        <taxon>Lachnospiraceae</taxon>
        <taxon>Dorea</taxon>
    </lineage>
</organism>
<dbReference type="Proteomes" id="UP000824263">
    <property type="component" value="Unassembled WGS sequence"/>
</dbReference>
<dbReference type="GO" id="GO:0071978">
    <property type="term" value="P:bacterial-type flagellum-dependent swarming motility"/>
    <property type="evidence" value="ECO:0007669"/>
    <property type="project" value="TreeGrafter"/>
</dbReference>
<dbReference type="PANTHER" id="PTHR30435">
    <property type="entry name" value="FLAGELLAR PROTEIN"/>
    <property type="match status" value="1"/>
</dbReference>
<accession>A0A9D1UEG2</accession>
<feature type="domain" description="Flagellar hook protein FlgE/F/G-like D1" evidence="5">
    <location>
        <begin position="94"/>
        <end position="126"/>
    </location>
</feature>
<dbReference type="InterPro" id="IPR001444">
    <property type="entry name" value="Flag_bb_rod_N"/>
</dbReference>
<evidence type="ECO:0000256" key="1">
    <source>
        <dbReference type="ARBA" id="ARBA00009677"/>
    </source>
</evidence>
<evidence type="ECO:0000313" key="6">
    <source>
        <dbReference type="EMBL" id="HIW84824.1"/>
    </source>
</evidence>
<reference evidence="6" key="2">
    <citation type="submission" date="2021-04" db="EMBL/GenBank/DDBJ databases">
        <authorList>
            <person name="Gilroy R."/>
        </authorList>
    </citation>
    <scope>NUCLEOTIDE SEQUENCE</scope>
    <source>
        <strain evidence="6">ChiSxjej1B13-11762</strain>
    </source>
</reference>
<sequence length="249" mass="27326">MFQGFYTLTSGVLTQTRNLNVISNNMANATTPGFKSDRFIISEFRDELILRTGNKNKSDRTAIGSKPMITGGADVTTDYTQGTFVNTSSTLDFALAGNGFFCIQTDNGTVYTRDGNFTLDEQGYLYLGTVGRVLGTNGPIYLGTDRIEADRQGRLFTEDGAYLGQLMVVDFQDYGQLNKTAGNVFTTDANAIQANVDIEWGVLENSNADPIDQMTRMMASQRALQSSAQVMKIYDDLTTRLLSRVDPTA</sequence>
<dbReference type="Pfam" id="PF00460">
    <property type="entry name" value="Flg_bb_rod"/>
    <property type="match status" value="1"/>
</dbReference>
<dbReference type="AlphaFoldDB" id="A0A9D1UEG2"/>
<gene>
    <name evidence="6" type="ORF">H9873_10985</name>
</gene>
<dbReference type="Pfam" id="PF06429">
    <property type="entry name" value="Flg_bbr_C"/>
    <property type="match status" value="1"/>
</dbReference>
<keyword evidence="6" id="KW-0282">Flagellum</keyword>
<dbReference type="Pfam" id="PF22692">
    <property type="entry name" value="LlgE_F_G_D1"/>
    <property type="match status" value="1"/>
</dbReference>
<dbReference type="InterPro" id="IPR037925">
    <property type="entry name" value="FlgE/F/G-like"/>
</dbReference>
<comment type="caution">
    <text evidence="6">The sequence shown here is derived from an EMBL/GenBank/DDBJ whole genome shotgun (WGS) entry which is preliminary data.</text>
</comment>
<dbReference type="SUPFAM" id="SSF117143">
    <property type="entry name" value="Flagellar hook protein flgE"/>
    <property type="match status" value="1"/>
</dbReference>
<keyword evidence="6" id="KW-0966">Cell projection</keyword>
<comment type="subcellular location">
    <subcellularLocation>
        <location evidence="2">Bacterial flagellum basal body</location>
    </subcellularLocation>
</comment>
<dbReference type="GO" id="GO:0009425">
    <property type="term" value="C:bacterial-type flagellum basal body"/>
    <property type="evidence" value="ECO:0007669"/>
    <property type="project" value="UniProtKB-SubCell"/>
</dbReference>
<feature type="domain" description="Flagellar basal body rod protein N-terminal" evidence="3">
    <location>
        <begin position="5"/>
        <end position="35"/>
    </location>
</feature>
<evidence type="ECO:0000313" key="7">
    <source>
        <dbReference type="Proteomes" id="UP000824263"/>
    </source>
</evidence>
<dbReference type="InterPro" id="IPR053967">
    <property type="entry name" value="LlgE_F_G-like_D1"/>
</dbReference>
<evidence type="ECO:0000259" key="3">
    <source>
        <dbReference type="Pfam" id="PF00460"/>
    </source>
</evidence>
<evidence type="ECO:0000256" key="2">
    <source>
        <dbReference type="RuleBase" id="RU362116"/>
    </source>
</evidence>
<comment type="similarity">
    <text evidence="1 2">Belongs to the flagella basal body rod proteins family.</text>
</comment>
<keyword evidence="6" id="KW-0969">Cilium</keyword>
<evidence type="ECO:0000259" key="4">
    <source>
        <dbReference type="Pfam" id="PF06429"/>
    </source>
</evidence>
<reference evidence="6" key="1">
    <citation type="journal article" date="2021" name="PeerJ">
        <title>Extensive microbial diversity within the chicken gut microbiome revealed by metagenomics and culture.</title>
        <authorList>
            <person name="Gilroy R."/>
            <person name="Ravi A."/>
            <person name="Getino M."/>
            <person name="Pursley I."/>
            <person name="Horton D.L."/>
            <person name="Alikhan N.F."/>
            <person name="Baker D."/>
            <person name="Gharbi K."/>
            <person name="Hall N."/>
            <person name="Watson M."/>
            <person name="Adriaenssens E.M."/>
            <person name="Foster-Nyarko E."/>
            <person name="Jarju S."/>
            <person name="Secka A."/>
            <person name="Antonio M."/>
            <person name="Oren A."/>
            <person name="Chaudhuri R.R."/>
            <person name="La Ragione R."/>
            <person name="Hildebrand F."/>
            <person name="Pallen M.J."/>
        </authorList>
    </citation>
    <scope>NUCLEOTIDE SEQUENCE</scope>
    <source>
        <strain evidence="6">ChiSxjej1B13-11762</strain>
    </source>
</reference>
<proteinExistence type="inferred from homology"/>